<sequence>MRALTAARIPFAERAYDHDPAAPSYGLEAAEALGVDPARVFKTLVVDTGAGLAVGIVPVATTLDLKHLAAALGVKRVRMADVKDAERVTGYVAGGISPLGQRSTLPTVLDTSATGHATILVSGGRRGFDVELSPNDLLALTKGVVASISAV</sequence>
<evidence type="ECO:0000259" key="5">
    <source>
        <dbReference type="Pfam" id="PF04073"/>
    </source>
</evidence>
<dbReference type="PANTHER" id="PTHR30411:SF0">
    <property type="entry name" value="CYS-TRNA(PRO)_CYS-TRNA(CYS) DEACYLASE YBAK"/>
    <property type="match status" value="1"/>
</dbReference>
<dbReference type="PANTHER" id="PTHR30411">
    <property type="entry name" value="CYTOPLASMIC PROTEIN"/>
    <property type="match status" value="1"/>
</dbReference>
<keyword evidence="3 4" id="KW-0456">Lyase</keyword>
<protein>
    <recommendedName>
        <fullName evidence="4">Cys-tRNA(Pro)/Cys-tRNA(Cys) deacylase</fullName>
        <ecNumber evidence="4">4.2.-.-</ecNumber>
    </recommendedName>
</protein>
<dbReference type="CDD" id="cd00002">
    <property type="entry name" value="YbaK_deacylase"/>
    <property type="match status" value="1"/>
</dbReference>
<dbReference type="Pfam" id="PF04073">
    <property type="entry name" value="tRNA_edit"/>
    <property type="match status" value="1"/>
</dbReference>
<dbReference type="EMBL" id="BMJI01000002">
    <property type="protein sequence ID" value="GGC83480.1"/>
    <property type="molecule type" value="Genomic_DNA"/>
</dbReference>
<gene>
    <name evidence="6" type="ORF">GCM10011512_07800</name>
</gene>
<evidence type="ECO:0000313" key="6">
    <source>
        <dbReference type="EMBL" id="GGC83480.1"/>
    </source>
</evidence>
<comment type="caution">
    <text evidence="6">The sequence shown here is derived from an EMBL/GenBank/DDBJ whole genome shotgun (WGS) entry which is preliminary data.</text>
</comment>
<accession>A0ABQ1NUA4</accession>
<proteinExistence type="inferred from homology"/>
<dbReference type="SUPFAM" id="SSF55826">
    <property type="entry name" value="YbaK/ProRS associated domain"/>
    <property type="match status" value="1"/>
</dbReference>
<evidence type="ECO:0000313" key="7">
    <source>
        <dbReference type="Proteomes" id="UP000597761"/>
    </source>
</evidence>
<dbReference type="InterPro" id="IPR007214">
    <property type="entry name" value="YbaK/aa-tRNA-synth-assoc-dom"/>
</dbReference>
<dbReference type="EC" id="4.2.-.-" evidence="4"/>
<evidence type="ECO:0000256" key="2">
    <source>
        <dbReference type="ARBA" id="ARBA00022917"/>
    </source>
</evidence>
<dbReference type="PIRSF" id="PIRSF006181">
    <property type="entry name" value="EbsC_YbaK"/>
    <property type="match status" value="1"/>
</dbReference>
<organism evidence="6 7">
    <name type="scientific">Tersicoccus solisilvae</name>
    <dbReference type="NCBI Taxonomy" id="1882339"/>
    <lineage>
        <taxon>Bacteria</taxon>
        <taxon>Bacillati</taxon>
        <taxon>Actinomycetota</taxon>
        <taxon>Actinomycetes</taxon>
        <taxon>Micrococcales</taxon>
        <taxon>Micrococcaceae</taxon>
        <taxon>Tersicoccus</taxon>
    </lineage>
</organism>
<dbReference type="InterPro" id="IPR004369">
    <property type="entry name" value="Prolyl-tRNA_editing_YbaK/EbsC"/>
</dbReference>
<evidence type="ECO:0000256" key="3">
    <source>
        <dbReference type="ARBA" id="ARBA00023239"/>
    </source>
</evidence>
<dbReference type="Proteomes" id="UP000597761">
    <property type="component" value="Unassembled WGS sequence"/>
</dbReference>
<evidence type="ECO:0000256" key="4">
    <source>
        <dbReference type="PIRNR" id="PIRNR006181"/>
    </source>
</evidence>
<dbReference type="Gene3D" id="3.90.960.10">
    <property type="entry name" value="YbaK/aminoacyl-tRNA synthetase-associated domain"/>
    <property type="match status" value="1"/>
</dbReference>
<reference evidence="7" key="1">
    <citation type="journal article" date="2019" name="Int. J. Syst. Evol. Microbiol.">
        <title>The Global Catalogue of Microorganisms (GCM) 10K type strain sequencing project: providing services to taxonomists for standard genome sequencing and annotation.</title>
        <authorList>
            <consortium name="The Broad Institute Genomics Platform"/>
            <consortium name="The Broad Institute Genome Sequencing Center for Infectious Disease"/>
            <person name="Wu L."/>
            <person name="Ma J."/>
        </authorList>
    </citation>
    <scope>NUCLEOTIDE SEQUENCE [LARGE SCALE GENOMIC DNA]</scope>
    <source>
        <strain evidence="7">CGMCC 1.15480</strain>
    </source>
</reference>
<keyword evidence="2 4" id="KW-0648">Protein biosynthesis</keyword>
<feature type="domain" description="YbaK/aminoacyl-tRNA synthetase-associated" evidence="5">
    <location>
        <begin position="28"/>
        <end position="139"/>
    </location>
</feature>
<dbReference type="InterPro" id="IPR036754">
    <property type="entry name" value="YbaK/aa-tRNA-synt-asso_dom_sf"/>
</dbReference>
<keyword evidence="7" id="KW-1185">Reference proteome</keyword>
<comment type="similarity">
    <text evidence="1 4">Belongs to the prolyl-tRNA editing family. YbaK/EbsC subfamily.</text>
</comment>
<dbReference type="NCBIfam" id="TIGR00011">
    <property type="entry name" value="YbaK_EbsC"/>
    <property type="match status" value="1"/>
</dbReference>
<name>A0ABQ1NUA4_9MICC</name>
<evidence type="ECO:0000256" key="1">
    <source>
        <dbReference type="ARBA" id="ARBA00009798"/>
    </source>
</evidence>